<dbReference type="EMBL" id="ANIZ01003373">
    <property type="protein sequence ID" value="ETI33864.1"/>
    <property type="molecule type" value="Genomic_DNA"/>
</dbReference>
<name>V9E484_PHYNI</name>
<comment type="caution">
    <text evidence="1">The sequence shown here is derived from an EMBL/GenBank/DDBJ whole genome shotgun (WGS) entry which is preliminary data.</text>
</comment>
<dbReference type="HOGENOM" id="CLU_174383_0_0_1"/>
<protein>
    <recommendedName>
        <fullName evidence="3">DDE Tnp4 domain-containing protein</fullName>
    </recommendedName>
</protein>
<dbReference type="AlphaFoldDB" id="V9E484"/>
<organism evidence="1 2">
    <name type="scientific">Phytophthora nicotianae P1569</name>
    <dbReference type="NCBI Taxonomy" id="1317065"/>
    <lineage>
        <taxon>Eukaryota</taxon>
        <taxon>Sar</taxon>
        <taxon>Stramenopiles</taxon>
        <taxon>Oomycota</taxon>
        <taxon>Peronosporomycetes</taxon>
        <taxon>Peronosporales</taxon>
        <taxon>Peronosporaceae</taxon>
        <taxon>Phytophthora</taxon>
    </lineage>
</organism>
<sequence>MVISHEPKPLPSDRIYPNWQCLVKTIPSPVGEKQKTFAKAQEDVRKDIERAFDVLQARFAIVTRPSLQWDLGYVNEIMKCCVILHNMIISDDTSTVFGNPRPFTRSTQN</sequence>
<evidence type="ECO:0000313" key="1">
    <source>
        <dbReference type="EMBL" id="ETI33864.1"/>
    </source>
</evidence>
<dbReference type="PANTHER" id="PTHR47150:SF6">
    <property type="entry name" value="OS01G0872900 PROTEIN"/>
    <property type="match status" value="1"/>
</dbReference>
<dbReference type="Pfam" id="PF04827">
    <property type="entry name" value="Plant_tran"/>
    <property type="match status" value="1"/>
</dbReference>
<evidence type="ECO:0008006" key="3">
    <source>
        <dbReference type="Google" id="ProtNLM"/>
    </source>
</evidence>
<dbReference type="PANTHER" id="PTHR47150">
    <property type="entry name" value="OS12G0169200 PROTEIN"/>
    <property type="match status" value="1"/>
</dbReference>
<keyword evidence="2" id="KW-1185">Reference proteome</keyword>
<dbReference type="InterPro" id="IPR006912">
    <property type="entry name" value="Harbinger_derived_prot"/>
</dbReference>
<dbReference type="Proteomes" id="UP000018721">
    <property type="component" value="Unassembled WGS sequence"/>
</dbReference>
<evidence type="ECO:0000313" key="2">
    <source>
        <dbReference type="Proteomes" id="UP000018721"/>
    </source>
</evidence>
<reference evidence="1 2" key="1">
    <citation type="submission" date="2013-11" db="EMBL/GenBank/DDBJ databases">
        <title>The Genome Sequence of Phytophthora parasitica P1569.</title>
        <authorList>
            <consortium name="The Broad Institute Genomics Platform"/>
            <person name="Russ C."/>
            <person name="Tyler B."/>
            <person name="Panabieres F."/>
            <person name="Shan W."/>
            <person name="Tripathy S."/>
            <person name="Grunwald N."/>
            <person name="Machado M."/>
            <person name="Johnson C.S."/>
            <person name="Arredondo F."/>
            <person name="Hong C."/>
            <person name="Coffey M."/>
            <person name="Young S.K."/>
            <person name="Zeng Q."/>
            <person name="Gargeya S."/>
            <person name="Fitzgerald M."/>
            <person name="Abouelleil A."/>
            <person name="Alvarado L."/>
            <person name="Chapman S.B."/>
            <person name="Gainer-Dewar J."/>
            <person name="Goldberg J."/>
            <person name="Griggs A."/>
            <person name="Gujja S."/>
            <person name="Hansen M."/>
            <person name="Howarth C."/>
            <person name="Imamovic A."/>
            <person name="Ireland A."/>
            <person name="Larimer J."/>
            <person name="McCowan C."/>
            <person name="Murphy C."/>
            <person name="Pearson M."/>
            <person name="Poon T.W."/>
            <person name="Priest M."/>
            <person name="Roberts A."/>
            <person name="Saif S."/>
            <person name="Shea T."/>
            <person name="Sykes S."/>
            <person name="Wortman J."/>
            <person name="Nusbaum C."/>
            <person name="Birren B."/>
        </authorList>
    </citation>
    <scope>NUCLEOTIDE SEQUENCE [LARGE SCALE GENOMIC DNA]</scope>
    <source>
        <strain evidence="1 2">P1569</strain>
    </source>
</reference>
<accession>V9E484</accession>
<gene>
    <name evidence="1" type="ORF">F443_19507</name>
</gene>
<proteinExistence type="predicted"/>